<dbReference type="InterPro" id="IPR002913">
    <property type="entry name" value="START_lipid-bd_dom"/>
</dbReference>
<gene>
    <name evidence="8" type="ORF">M0R45_008660</name>
</gene>
<name>A0AAW1Y4S3_RUBAR</name>
<evidence type="ECO:0000256" key="5">
    <source>
        <dbReference type="RuleBase" id="RU000682"/>
    </source>
</evidence>
<dbReference type="InterPro" id="IPR001356">
    <property type="entry name" value="HD"/>
</dbReference>
<evidence type="ECO:0000256" key="4">
    <source>
        <dbReference type="PROSITE-ProRule" id="PRU00108"/>
    </source>
</evidence>
<dbReference type="PROSITE" id="PS50848">
    <property type="entry name" value="START"/>
    <property type="match status" value="1"/>
</dbReference>
<dbReference type="InterPro" id="IPR042160">
    <property type="entry name" value="HD-Zip_IV"/>
</dbReference>
<protein>
    <recommendedName>
        <fullName evidence="10">Homeobox domain-containing protein</fullName>
    </recommendedName>
</protein>
<keyword evidence="4 5" id="KW-0371">Homeobox</keyword>
<dbReference type="CDD" id="cd00086">
    <property type="entry name" value="homeodomain"/>
    <property type="match status" value="1"/>
</dbReference>
<keyword evidence="3" id="KW-0175">Coiled coil</keyword>
<evidence type="ECO:0008006" key="10">
    <source>
        <dbReference type="Google" id="ProtNLM"/>
    </source>
</evidence>
<dbReference type="PROSITE" id="PS50071">
    <property type="entry name" value="HOMEOBOX_2"/>
    <property type="match status" value="1"/>
</dbReference>
<evidence type="ECO:0000259" key="6">
    <source>
        <dbReference type="PROSITE" id="PS50071"/>
    </source>
</evidence>
<evidence type="ECO:0000256" key="3">
    <source>
        <dbReference type="ARBA" id="ARBA00023054"/>
    </source>
</evidence>
<dbReference type="GO" id="GO:0008289">
    <property type="term" value="F:lipid binding"/>
    <property type="evidence" value="ECO:0007669"/>
    <property type="project" value="InterPro"/>
</dbReference>
<evidence type="ECO:0000313" key="9">
    <source>
        <dbReference type="Proteomes" id="UP001457282"/>
    </source>
</evidence>
<reference evidence="8 9" key="1">
    <citation type="journal article" date="2023" name="G3 (Bethesda)">
        <title>A chromosome-length genome assembly and annotation of blackberry (Rubus argutus, cv. 'Hillquist').</title>
        <authorList>
            <person name="Bruna T."/>
            <person name="Aryal R."/>
            <person name="Dudchenko O."/>
            <person name="Sargent D.J."/>
            <person name="Mead D."/>
            <person name="Buti M."/>
            <person name="Cavallini A."/>
            <person name="Hytonen T."/>
            <person name="Andres J."/>
            <person name="Pham M."/>
            <person name="Weisz D."/>
            <person name="Mascagni F."/>
            <person name="Usai G."/>
            <person name="Natali L."/>
            <person name="Bassil N."/>
            <person name="Fernandez G.E."/>
            <person name="Lomsadze A."/>
            <person name="Armour M."/>
            <person name="Olukolu B."/>
            <person name="Poorten T."/>
            <person name="Britton C."/>
            <person name="Davik J."/>
            <person name="Ashrafi H."/>
            <person name="Aiden E.L."/>
            <person name="Borodovsky M."/>
            <person name="Worthington M."/>
        </authorList>
    </citation>
    <scope>NUCLEOTIDE SEQUENCE [LARGE SCALE GENOMIC DNA]</scope>
    <source>
        <strain evidence="8">PI 553951</strain>
    </source>
</reference>
<sequence length="335" mass="38374">MSKQFRSFHEFIQPSDLDYEGLLKELLKGAVKNSDMPKGKELQISSLIGLTNLGSLEDDSYPSSGFDIGPSQLKSKRRKYDRYTTQQLEEFITKNPHPDENENGKMERQLHLQPKQITYWIQNYKTRKRVRFSRGETDTLKEEIAKLHIKLKRCEEALAKTTCLICGGRNNVNKGFDCRSQVLEADPNIENGKSSLEFSKAFQQMRENFLHTKDGQDLVAKLVVAAMEELVMVAYEGAPLWIPTKNNGPPNQPDILNKVEYLRIFLRDPNNSPKKLWPETSRDSAMVLMDPFNIVKLLMDAKQWSTVFGNIVSKARTLEVLTVGVEKISTRLCMK</sequence>
<evidence type="ECO:0000256" key="1">
    <source>
        <dbReference type="ARBA" id="ARBA00004123"/>
    </source>
</evidence>
<proteinExistence type="inferred from homology"/>
<organism evidence="8 9">
    <name type="scientific">Rubus argutus</name>
    <name type="common">Southern blackberry</name>
    <dbReference type="NCBI Taxonomy" id="59490"/>
    <lineage>
        <taxon>Eukaryota</taxon>
        <taxon>Viridiplantae</taxon>
        <taxon>Streptophyta</taxon>
        <taxon>Embryophyta</taxon>
        <taxon>Tracheophyta</taxon>
        <taxon>Spermatophyta</taxon>
        <taxon>Magnoliopsida</taxon>
        <taxon>eudicotyledons</taxon>
        <taxon>Gunneridae</taxon>
        <taxon>Pentapetalae</taxon>
        <taxon>rosids</taxon>
        <taxon>fabids</taxon>
        <taxon>Rosales</taxon>
        <taxon>Rosaceae</taxon>
        <taxon>Rosoideae</taxon>
        <taxon>Rosoideae incertae sedis</taxon>
        <taxon>Rubus</taxon>
    </lineage>
</organism>
<feature type="domain" description="START" evidence="7">
    <location>
        <begin position="212"/>
        <end position="335"/>
    </location>
</feature>
<dbReference type="EMBL" id="JBEDUW010000002">
    <property type="protein sequence ID" value="KAK9943035.1"/>
    <property type="molecule type" value="Genomic_DNA"/>
</dbReference>
<dbReference type="GO" id="GO:0005634">
    <property type="term" value="C:nucleus"/>
    <property type="evidence" value="ECO:0007669"/>
    <property type="project" value="UniProtKB-SubCell"/>
</dbReference>
<dbReference type="PANTHER" id="PTHR45654">
    <property type="entry name" value="HOMEOBOX-LEUCINE ZIPPER PROTEIN MERISTEM L1"/>
    <property type="match status" value="1"/>
</dbReference>
<dbReference type="Gene3D" id="1.10.10.60">
    <property type="entry name" value="Homeodomain-like"/>
    <property type="match status" value="1"/>
</dbReference>
<dbReference type="PANTHER" id="PTHR45654:SF93">
    <property type="entry name" value="HOMEOBOX-LEUCINE ZIPPER PROTEIN HDG2-RELATED"/>
    <property type="match status" value="1"/>
</dbReference>
<dbReference type="SUPFAM" id="SSF46689">
    <property type="entry name" value="Homeodomain-like"/>
    <property type="match status" value="1"/>
</dbReference>
<dbReference type="AlphaFoldDB" id="A0AAW1Y4S3"/>
<comment type="caution">
    <text evidence="8">The sequence shown here is derived from an EMBL/GenBank/DDBJ whole genome shotgun (WGS) entry which is preliminary data.</text>
</comment>
<dbReference type="GO" id="GO:0003677">
    <property type="term" value="F:DNA binding"/>
    <property type="evidence" value="ECO:0007669"/>
    <property type="project" value="UniProtKB-UniRule"/>
</dbReference>
<dbReference type="Pfam" id="PF00046">
    <property type="entry name" value="Homeodomain"/>
    <property type="match status" value="1"/>
</dbReference>
<accession>A0AAW1Y4S3</accession>
<comment type="similarity">
    <text evidence="2">Belongs to the HD-ZIP homeobox family. Class IV subfamily.</text>
</comment>
<comment type="subcellular location">
    <subcellularLocation>
        <location evidence="1 4 5">Nucleus</location>
    </subcellularLocation>
</comment>
<evidence type="ECO:0000313" key="8">
    <source>
        <dbReference type="EMBL" id="KAK9943035.1"/>
    </source>
</evidence>
<keyword evidence="4 5" id="KW-0238">DNA-binding</keyword>
<keyword evidence="9" id="KW-1185">Reference proteome</keyword>
<dbReference type="SMART" id="SM00389">
    <property type="entry name" value="HOX"/>
    <property type="match status" value="1"/>
</dbReference>
<feature type="DNA-binding region" description="Homeobox" evidence="4">
    <location>
        <begin position="73"/>
        <end position="132"/>
    </location>
</feature>
<dbReference type="InterPro" id="IPR009057">
    <property type="entry name" value="Homeodomain-like_sf"/>
</dbReference>
<dbReference type="Proteomes" id="UP001457282">
    <property type="component" value="Unassembled WGS sequence"/>
</dbReference>
<evidence type="ECO:0000259" key="7">
    <source>
        <dbReference type="PROSITE" id="PS50848"/>
    </source>
</evidence>
<keyword evidence="4 5" id="KW-0539">Nucleus</keyword>
<evidence type="ECO:0000256" key="2">
    <source>
        <dbReference type="ARBA" id="ARBA00006789"/>
    </source>
</evidence>
<feature type="domain" description="Homeobox" evidence="6">
    <location>
        <begin position="71"/>
        <end position="131"/>
    </location>
</feature>